<dbReference type="Gene3D" id="2.60.120.10">
    <property type="entry name" value="Jelly Rolls"/>
    <property type="match status" value="2"/>
</dbReference>
<evidence type="ECO:0000256" key="1">
    <source>
        <dbReference type="SAM" id="MobiDB-lite"/>
    </source>
</evidence>
<dbReference type="RefSeq" id="XP_001030748.2">
    <property type="nucleotide sequence ID" value="XM_001030748.2"/>
</dbReference>
<dbReference type="EMBL" id="GG662478">
    <property type="protein sequence ID" value="EAR83085.2"/>
    <property type="molecule type" value="Genomic_DNA"/>
</dbReference>
<gene>
    <name evidence="3" type="ORF">TTHERM_01015880</name>
</gene>
<dbReference type="HOGENOM" id="CLU_349371_0_0_1"/>
<dbReference type="InterPro" id="IPR014710">
    <property type="entry name" value="RmlC-like_jellyroll"/>
</dbReference>
<dbReference type="AlphaFoldDB" id="Q22CV3"/>
<evidence type="ECO:0000313" key="3">
    <source>
        <dbReference type="EMBL" id="EAR83085.2"/>
    </source>
</evidence>
<dbReference type="KEGG" id="tet:TTHERM_01015880"/>
<feature type="compositionally biased region" description="Polar residues" evidence="1">
    <location>
        <begin position="319"/>
        <end position="344"/>
    </location>
</feature>
<protein>
    <submittedName>
        <fullName evidence="3">Cyclic nucleotide-binding domain protein</fullName>
    </submittedName>
</protein>
<dbReference type="SUPFAM" id="SSF51206">
    <property type="entry name" value="cAMP-binding domain-like"/>
    <property type="match status" value="1"/>
</dbReference>
<feature type="region of interest" description="Disordered" evidence="1">
    <location>
        <begin position="311"/>
        <end position="344"/>
    </location>
</feature>
<dbReference type="InterPro" id="IPR000595">
    <property type="entry name" value="cNMP-bd_dom"/>
</dbReference>
<keyword evidence="4" id="KW-1185">Reference proteome</keyword>
<proteinExistence type="predicted"/>
<evidence type="ECO:0000259" key="2">
    <source>
        <dbReference type="PROSITE" id="PS50042"/>
    </source>
</evidence>
<feature type="region of interest" description="Disordered" evidence="1">
    <location>
        <begin position="550"/>
        <end position="571"/>
    </location>
</feature>
<dbReference type="PROSITE" id="PS50042">
    <property type="entry name" value="CNMP_BINDING_3"/>
    <property type="match status" value="1"/>
</dbReference>
<name>Q22CV3_TETTS</name>
<dbReference type="GeneID" id="7835577"/>
<dbReference type="InterPro" id="IPR018490">
    <property type="entry name" value="cNMP-bd_dom_sf"/>
</dbReference>
<dbReference type="InParanoid" id="Q22CV3"/>
<feature type="domain" description="Cyclic nucleotide-binding" evidence="2">
    <location>
        <begin position="100"/>
        <end position="155"/>
    </location>
</feature>
<dbReference type="Proteomes" id="UP000009168">
    <property type="component" value="Unassembled WGS sequence"/>
</dbReference>
<organism evidence="3 4">
    <name type="scientific">Tetrahymena thermophila (strain SB210)</name>
    <dbReference type="NCBI Taxonomy" id="312017"/>
    <lineage>
        <taxon>Eukaryota</taxon>
        <taxon>Sar</taxon>
        <taxon>Alveolata</taxon>
        <taxon>Ciliophora</taxon>
        <taxon>Intramacronucleata</taxon>
        <taxon>Oligohymenophorea</taxon>
        <taxon>Hymenostomatida</taxon>
        <taxon>Tetrahymenina</taxon>
        <taxon>Tetrahymenidae</taxon>
        <taxon>Tetrahymena</taxon>
    </lineage>
</organism>
<feature type="compositionally biased region" description="Low complexity" evidence="1">
    <location>
        <begin position="554"/>
        <end position="570"/>
    </location>
</feature>
<reference evidence="4" key="1">
    <citation type="journal article" date="2006" name="PLoS Biol.">
        <title>Macronuclear genome sequence of the ciliate Tetrahymena thermophila, a model eukaryote.</title>
        <authorList>
            <person name="Eisen J.A."/>
            <person name="Coyne R.S."/>
            <person name="Wu M."/>
            <person name="Wu D."/>
            <person name="Thiagarajan M."/>
            <person name="Wortman J.R."/>
            <person name="Badger J.H."/>
            <person name="Ren Q."/>
            <person name="Amedeo P."/>
            <person name="Jones K.M."/>
            <person name="Tallon L.J."/>
            <person name="Delcher A.L."/>
            <person name="Salzberg S.L."/>
            <person name="Silva J.C."/>
            <person name="Haas B.J."/>
            <person name="Majoros W.H."/>
            <person name="Farzad M."/>
            <person name="Carlton J.M."/>
            <person name="Smith R.K. Jr."/>
            <person name="Garg J."/>
            <person name="Pearlman R.E."/>
            <person name="Karrer K.M."/>
            <person name="Sun L."/>
            <person name="Manning G."/>
            <person name="Elde N.C."/>
            <person name="Turkewitz A.P."/>
            <person name="Asai D.J."/>
            <person name="Wilkes D.E."/>
            <person name="Wang Y."/>
            <person name="Cai H."/>
            <person name="Collins K."/>
            <person name="Stewart B.A."/>
            <person name="Lee S.R."/>
            <person name="Wilamowska K."/>
            <person name="Weinberg Z."/>
            <person name="Ruzzo W.L."/>
            <person name="Wloga D."/>
            <person name="Gaertig J."/>
            <person name="Frankel J."/>
            <person name="Tsao C.-C."/>
            <person name="Gorovsky M.A."/>
            <person name="Keeling P.J."/>
            <person name="Waller R.F."/>
            <person name="Patron N.J."/>
            <person name="Cherry J.M."/>
            <person name="Stover N.A."/>
            <person name="Krieger C.J."/>
            <person name="del Toro C."/>
            <person name="Ryder H.F."/>
            <person name="Williamson S.C."/>
            <person name="Barbeau R.A."/>
            <person name="Hamilton E.P."/>
            <person name="Orias E."/>
        </authorList>
    </citation>
    <scope>NUCLEOTIDE SEQUENCE [LARGE SCALE GENOMIC DNA]</scope>
    <source>
        <strain evidence="4">SB210</strain>
    </source>
</reference>
<evidence type="ECO:0000313" key="4">
    <source>
        <dbReference type="Proteomes" id="UP000009168"/>
    </source>
</evidence>
<sequence>MRSLRYVKLNKGSLVIKQGDQMNRNIYILLSGSAVELKKNQNVFSENITRTGVKDQFEIKQYASYIDSISKENQELYLEGDEIVKFLNEYGPDFTEIDIGEASGESVLYEKGPRTCTLLTITDAEFVTFDKNTFWKLQAQNNLQKKKIKEIIQKAININYDIYNQNTITQIVSSFQLQKIQKDEFLFEEGSINEIVYIVQGSCEIQMKYFIKKNFKKSISKDLKGTLVIENLTNGIFFVGDEIIFESWKKYKYSVRITAKNSIVYSTNIKDIEKLYDQATLNHMKEEYLRKMIVYKRLYDKKLQDIIQDSKKKAETEKMSNNSSIIKGNNDNQDHASSQNSNRKQNTLKNFISQSQNKEQCLNLNSFLKQKSKKKNNFDEILYQVQKDKLQTKYLEQNTIIRNCCFQMQQPTYYTFHRSLTFQPETQELEKVNQNQISQKNTLNLNLYQQIFDQNQLQNEKLMRQHSLENKTVYNNLIANHLEQEEWFPQQNDKIYLKKAKQRSIRISPEGTLLQKLDSNQYTQEPISQKSAFYSNQTDSFQLSQSKIIDGNEENNSNNNSSKQSSYEESPYQAYVSLMSSEVKQQTNLDKQYSQRQKSYNDSKKALNFSSQMQFYQQENINIQAKTLPNLMRNKNTQKEIFQQGDIQNQKLQGLQTKVSKEETIENKQLNKQNEIQMITTQINNYYSENNKNNQNDLNVFSNQNDNKLKLLSQSLNIDQNNKTQQQIEYSQNINPISTTKQIPILSNTAYNLFNISKSFSLEKQNNFNNPLNCQNLSESQIFLPFSQKQERIKKGLVLSRKDNQNFYDVDFNLRMSSAKSRRIHDSSPENKDTYYGIAYKKRIHFQKNVQFTQQKV</sequence>
<accession>Q22CV3</accession>
<dbReference type="CDD" id="cd00038">
    <property type="entry name" value="CAP_ED"/>
    <property type="match status" value="1"/>
</dbReference>